<feature type="compositionally biased region" description="Basic and acidic residues" evidence="1">
    <location>
        <begin position="436"/>
        <end position="451"/>
    </location>
</feature>
<feature type="compositionally biased region" description="Pro residues" evidence="1">
    <location>
        <begin position="322"/>
        <end position="332"/>
    </location>
</feature>
<evidence type="ECO:0000256" key="1">
    <source>
        <dbReference type="SAM" id="MobiDB-lite"/>
    </source>
</evidence>
<dbReference type="AlphaFoldDB" id="F8Q8Z7"/>
<proteinExistence type="predicted"/>
<feature type="region of interest" description="Disordered" evidence="1">
    <location>
        <begin position="304"/>
        <end position="335"/>
    </location>
</feature>
<protein>
    <submittedName>
        <fullName evidence="2">Uncharacterized protein</fullName>
    </submittedName>
</protein>
<keyword evidence="3" id="KW-1185">Reference proteome</keyword>
<dbReference type="InParanoid" id="F8Q8Z7"/>
<dbReference type="eggNOG" id="ENOG502S7D8">
    <property type="taxonomic scope" value="Eukaryota"/>
</dbReference>
<organism evidence="3">
    <name type="scientific">Serpula lacrymans var. lacrymans (strain S7.3)</name>
    <name type="common">Dry rot fungus</name>
    <dbReference type="NCBI Taxonomy" id="936435"/>
    <lineage>
        <taxon>Eukaryota</taxon>
        <taxon>Fungi</taxon>
        <taxon>Dikarya</taxon>
        <taxon>Basidiomycota</taxon>
        <taxon>Agaricomycotina</taxon>
        <taxon>Agaricomycetes</taxon>
        <taxon>Agaricomycetidae</taxon>
        <taxon>Boletales</taxon>
        <taxon>Coniophorineae</taxon>
        <taxon>Serpulaceae</taxon>
        <taxon>Serpula</taxon>
    </lineage>
</organism>
<name>F8Q8Z7_SERL3</name>
<dbReference type="STRING" id="936435.F8Q8Z7"/>
<accession>F8Q8Z7</accession>
<dbReference type="HOGENOM" id="CLU_412302_0_0_1"/>
<dbReference type="OrthoDB" id="3357341at2759"/>
<sequence>MQNALRKQCGIPKQEAEIIVQKINEVDHTFASHNWKVSRGSDSSGVSNSRTIVESYRKIVPVRGRTNDDIVPRCVEHALVQFEELAITAIHTDYRVLKGTIYTAAHCAMSLDQNLFTLHVIPNKSDSSGLILDLVDPSGNVHYRKQRVPGQVYKIEVYDPIAESLLASATAPSATSKHKTLELYNPNQIVELKFVGTLTFRWAFKWEDHEFEWKREECFMIRKPDPPVLVAVTKEPPGRIKTTAIQILDYNLNRFDIEDRKGLEIVILTALLSFRDASDVYHDPNSDTSTPSIAATTLSAIPPAPKTLFGTASRKTSDPTVLSPPAPPPKPAPKTGIERIVEMQLARGEVNEVSVTEEGNVGDYARYCANMLDDDAMLFITVRSFSAAQVPKVLQVVEETKRIRHKAGLSDESDLHQYVVYDTTPTPGKKGPRIINLDDDKNKNKGKEAEKYTPPNSLVVHLSKIDMPELQPRTGPSSSAYITGNIASEMERTKKKGGKGNKEKEKKAKQKDKDKDKKSTSNAEPKMHPNSQSRNRSPLHLSQHLHHTRTLAIKHSNIYVLPLNLATLLSTQCLHSRHIQWVTLRITPRITLHHTPRVLHLTLRGLHQTQINCTCLHRHRHLKDLLRHHQPLLQLRLGCWVNYWVPVNRTFRPIDHCVRIWTEKLV</sequence>
<gene>
    <name evidence="2" type="ORF">SERLA73DRAFT_162648</name>
</gene>
<feature type="region of interest" description="Disordered" evidence="1">
    <location>
        <begin position="422"/>
        <end position="539"/>
    </location>
</feature>
<reference evidence="3" key="1">
    <citation type="journal article" date="2011" name="Science">
        <title>The plant cell wall-decomposing machinery underlies the functional diversity of forest fungi.</title>
        <authorList>
            <person name="Eastwood D.C."/>
            <person name="Floudas D."/>
            <person name="Binder M."/>
            <person name="Majcherczyk A."/>
            <person name="Schneider P."/>
            <person name="Aerts A."/>
            <person name="Asiegbu F.O."/>
            <person name="Baker S.E."/>
            <person name="Barry K."/>
            <person name="Bendiksby M."/>
            <person name="Blumentritt M."/>
            <person name="Coutinho P.M."/>
            <person name="Cullen D."/>
            <person name="de Vries R.P."/>
            <person name="Gathman A."/>
            <person name="Goodell B."/>
            <person name="Henrissat B."/>
            <person name="Ihrmark K."/>
            <person name="Kauserud H."/>
            <person name="Kohler A."/>
            <person name="LaButti K."/>
            <person name="Lapidus A."/>
            <person name="Lavin J.L."/>
            <person name="Lee Y.-H."/>
            <person name="Lindquist E."/>
            <person name="Lilly W."/>
            <person name="Lucas S."/>
            <person name="Morin E."/>
            <person name="Murat C."/>
            <person name="Oguiza J.A."/>
            <person name="Park J."/>
            <person name="Pisabarro A.G."/>
            <person name="Riley R."/>
            <person name="Rosling A."/>
            <person name="Salamov A."/>
            <person name="Schmidt O."/>
            <person name="Schmutz J."/>
            <person name="Skrede I."/>
            <person name="Stenlid J."/>
            <person name="Wiebenga A."/>
            <person name="Xie X."/>
            <person name="Kuees U."/>
            <person name="Hibbett D.S."/>
            <person name="Hoffmeister D."/>
            <person name="Hoegberg N."/>
            <person name="Martin F."/>
            <person name="Grigoriev I.V."/>
            <person name="Watkinson S.C."/>
        </authorList>
    </citation>
    <scope>NUCLEOTIDE SEQUENCE [LARGE SCALE GENOMIC DNA]</scope>
    <source>
        <strain evidence="3">strain S7.3</strain>
    </source>
</reference>
<dbReference type="EMBL" id="GL945486">
    <property type="protein sequence ID" value="EGN95052.1"/>
    <property type="molecule type" value="Genomic_DNA"/>
</dbReference>
<feature type="compositionally biased region" description="Polar residues" evidence="1">
    <location>
        <begin position="474"/>
        <end position="486"/>
    </location>
</feature>
<evidence type="ECO:0000313" key="2">
    <source>
        <dbReference type="EMBL" id="EGN95052.1"/>
    </source>
</evidence>
<evidence type="ECO:0000313" key="3">
    <source>
        <dbReference type="Proteomes" id="UP000008063"/>
    </source>
</evidence>
<feature type="compositionally biased region" description="Basic and acidic residues" evidence="1">
    <location>
        <begin position="500"/>
        <end position="519"/>
    </location>
</feature>
<dbReference type="Proteomes" id="UP000008063">
    <property type="component" value="Unassembled WGS sequence"/>
</dbReference>